<keyword evidence="1" id="KW-0812">Transmembrane</keyword>
<name>A0ABY1IEC5_9ACTO</name>
<sequence>MAITLSVKASSRFLSVRVGRRGRRVRSDARTDVRITIGAIGFAAAIVGPILMVESPYRPLFYYLGVILVALSLPDLAARLVARVGVRIVKRGFRRSQTRNLVSGRYLEALNGRSSRLALGICVAIIETLDSSPADEEVMPPDLPARAVLLSLSGENIDMDGLRRAAIATNPGMGFSSLGDGEAVVANQKSIMGNWVLSLSSVGIILVMAFFAACVGVEARSNAERLAPVGVVAGEPGLASRTAWLTASLPVLIADLTGVAAYALLPVGLDDRLEGSTRSDTLVHLSPVFIGAHSP</sequence>
<evidence type="ECO:0000313" key="3">
    <source>
        <dbReference type="Proteomes" id="UP000184390"/>
    </source>
</evidence>
<feature type="transmembrane region" description="Helical" evidence="1">
    <location>
        <begin position="33"/>
        <end position="54"/>
    </location>
</feature>
<evidence type="ECO:0008006" key="4">
    <source>
        <dbReference type="Google" id="ProtNLM"/>
    </source>
</evidence>
<feature type="transmembrane region" description="Helical" evidence="1">
    <location>
        <begin position="60"/>
        <end position="82"/>
    </location>
</feature>
<evidence type="ECO:0000313" key="2">
    <source>
        <dbReference type="EMBL" id="SHJ04621.1"/>
    </source>
</evidence>
<keyword evidence="3" id="KW-1185">Reference proteome</keyword>
<evidence type="ECO:0000256" key="1">
    <source>
        <dbReference type="SAM" id="Phobius"/>
    </source>
</evidence>
<dbReference type="EMBL" id="FQYL01000009">
    <property type="protein sequence ID" value="SHJ04621.1"/>
    <property type="molecule type" value="Genomic_DNA"/>
</dbReference>
<accession>A0ABY1IEC5</accession>
<protein>
    <recommendedName>
        <fullName evidence="4">Type II secretion system protein GspF domain-containing protein</fullName>
    </recommendedName>
</protein>
<organism evidence="2 3">
    <name type="scientific">Actinomyces denticolens</name>
    <dbReference type="NCBI Taxonomy" id="52767"/>
    <lineage>
        <taxon>Bacteria</taxon>
        <taxon>Bacillati</taxon>
        <taxon>Actinomycetota</taxon>
        <taxon>Actinomycetes</taxon>
        <taxon>Actinomycetales</taxon>
        <taxon>Actinomycetaceae</taxon>
        <taxon>Actinomyces</taxon>
    </lineage>
</organism>
<dbReference type="Proteomes" id="UP000184390">
    <property type="component" value="Unassembled WGS sequence"/>
</dbReference>
<proteinExistence type="predicted"/>
<feature type="transmembrane region" description="Helical" evidence="1">
    <location>
        <begin position="243"/>
        <end position="265"/>
    </location>
</feature>
<gene>
    <name evidence="2" type="ORF">SAMN05216246_10984</name>
</gene>
<keyword evidence="1" id="KW-1133">Transmembrane helix</keyword>
<reference evidence="2 3" key="1">
    <citation type="submission" date="2016-11" db="EMBL/GenBank/DDBJ databases">
        <authorList>
            <person name="Varghese N."/>
            <person name="Submissions S."/>
        </authorList>
    </citation>
    <scope>NUCLEOTIDE SEQUENCE [LARGE SCALE GENOMIC DNA]</scope>
    <source>
        <strain evidence="2 3">PA</strain>
    </source>
</reference>
<keyword evidence="1" id="KW-0472">Membrane</keyword>
<comment type="caution">
    <text evidence="2">The sequence shown here is derived from an EMBL/GenBank/DDBJ whole genome shotgun (WGS) entry which is preliminary data.</text>
</comment>
<feature type="transmembrane region" description="Helical" evidence="1">
    <location>
        <begin position="195"/>
        <end position="219"/>
    </location>
</feature>